<comment type="subcellular location">
    <subcellularLocation>
        <location evidence="2 13">Cytoplasm</location>
    </subcellularLocation>
</comment>
<evidence type="ECO:0000256" key="4">
    <source>
        <dbReference type="ARBA" id="ARBA00006087"/>
    </source>
</evidence>
<sequence>MEFSKEEWQKVQSSTNIELDDINLEEILSFNDYATKQEIKSLYFPLIDLLSEKAQRHMDYISYVHNKLLNKHHKTPFIIGVSGGVAAGKSTIARLLLELLKKENPTWKVDLITTDGYILPKQQLLEQNIMSKKGFPESYETKTLIQHLKAIKAGEKVATYTYSHLTYDRLVEQFHYIHQPDILIIEGVNIFQVHSQASELVTDYIDYKIYLDVALEVMKKWYIERFLKLQQSAFQKPESHFYQYKDLTETEAIAIAKQLWTNVNEPNILHNIYPTKNRADLVLHKAENHTITRLTYNKF</sequence>
<dbReference type="GO" id="GO:0015937">
    <property type="term" value="P:coenzyme A biosynthetic process"/>
    <property type="evidence" value="ECO:0007669"/>
    <property type="project" value="UniProtKB-UniPathway"/>
</dbReference>
<dbReference type="RefSeq" id="WP_002509029.1">
    <property type="nucleotide sequence ID" value="NZ_AP019698.1"/>
</dbReference>
<comment type="catalytic activity">
    <reaction evidence="1 13">
        <text>(R)-pantothenate + ATP = (R)-4'-phosphopantothenate + ADP + H(+)</text>
        <dbReference type="Rhea" id="RHEA:16373"/>
        <dbReference type="ChEBI" id="CHEBI:10986"/>
        <dbReference type="ChEBI" id="CHEBI:15378"/>
        <dbReference type="ChEBI" id="CHEBI:29032"/>
        <dbReference type="ChEBI" id="CHEBI:30616"/>
        <dbReference type="ChEBI" id="CHEBI:456216"/>
        <dbReference type="EC" id="2.7.1.33"/>
    </reaction>
</comment>
<dbReference type="GO" id="GO:0005737">
    <property type="term" value="C:cytoplasm"/>
    <property type="evidence" value="ECO:0007669"/>
    <property type="project" value="UniProtKB-SubCell"/>
</dbReference>
<evidence type="ECO:0000256" key="11">
    <source>
        <dbReference type="ARBA" id="ARBA00022840"/>
    </source>
</evidence>
<dbReference type="SUPFAM" id="SSF52540">
    <property type="entry name" value="P-loop containing nucleoside triphosphate hydrolases"/>
    <property type="match status" value="1"/>
</dbReference>
<evidence type="ECO:0000259" key="14">
    <source>
        <dbReference type="Pfam" id="PF00485"/>
    </source>
</evidence>
<keyword evidence="18" id="KW-1185">Reference proteome</keyword>
<dbReference type="NCBIfam" id="TIGR00554">
    <property type="entry name" value="panK_bact"/>
    <property type="match status" value="1"/>
</dbReference>
<evidence type="ECO:0000313" key="16">
    <source>
        <dbReference type="EMBL" id="SUJ08592.1"/>
    </source>
</evidence>
<dbReference type="Gene3D" id="3.40.50.300">
    <property type="entry name" value="P-loop containing nucleotide triphosphate hydrolases"/>
    <property type="match status" value="1"/>
</dbReference>
<evidence type="ECO:0000256" key="13">
    <source>
        <dbReference type="RuleBase" id="RU003530"/>
    </source>
</evidence>
<evidence type="ECO:0000256" key="7">
    <source>
        <dbReference type="ARBA" id="ARBA00022490"/>
    </source>
</evidence>
<keyword evidence="11" id="KW-0067">ATP-binding</keyword>
<evidence type="ECO:0000256" key="1">
    <source>
        <dbReference type="ARBA" id="ARBA00001206"/>
    </source>
</evidence>
<dbReference type="Proteomes" id="UP000254956">
    <property type="component" value="Unassembled WGS sequence"/>
</dbReference>
<keyword evidence="12 13" id="KW-0173">Coenzyme A biosynthesis</keyword>
<accession>A0A2T7BVN1</accession>
<dbReference type="OrthoDB" id="1550976at2"/>
<dbReference type="Pfam" id="PF00485">
    <property type="entry name" value="PRK"/>
    <property type="match status" value="1"/>
</dbReference>
<dbReference type="EC" id="2.7.1.33" evidence="5 13"/>
<dbReference type="GO" id="GO:0004594">
    <property type="term" value="F:pantothenate kinase activity"/>
    <property type="evidence" value="ECO:0007669"/>
    <property type="project" value="UniProtKB-EC"/>
</dbReference>
<evidence type="ECO:0000256" key="5">
    <source>
        <dbReference type="ARBA" id="ARBA00012102"/>
    </source>
</evidence>
<protein>
    <recommendedName>
        <fullName evidence="6 13">Pantothenate kinase</fullName>
        <ecNumber evidence="5 13">2.7.1.33</ecNumber>
    </recommendedName>
</protein>
<dbReference type="InterPro" id="IPR006083">
    <property type="entry name" value="PRK/URK"/>
</dbReference>
<evidence type="ECO:0000256" key="8">
    <source>
        <dbReference type="ARBA" id="ARBA00022679"/>
    </source>
</evidence>
<organism evidence="16 17">
    <name type="scientific">Staphylococcus arlettae</name>
    <dbReference type="NCBI Taxonomy" id="29378"/>
    <lineage>
        <taxon>Bacteria</taxon>
        <taxon>Bacillati</taxon>
        <taxon>Bacillota</taxon>
        <taxon>Bacilli</taxon>
        <taxon>Bacillales</taxon>
        <taxon>Staphylococcaceae</taxon>
        <taxon>Staphylococcus</taxon>
    </lineage>
</organism>
<dbReference type="AlphaFoldDB" id="A0A2T7BVN1"/>
<proteinExistence type="inferred from homology"/>
<evidence type="ECO:0000256" key="12">
    <source>
        <dbReference type="ARBA" id="ARBA00022993"/>
    </source>
</evidence>
<dbReference type="InterPro" id="IPR004566">
    <property type="entry name" value="PanK"/>
</dbReference>
<keyword evidence="9" id="KW-0547">Nucleotide-binding</keyword>
<evidence type="ECO:0000313" key="15">
    <source>
        <dbReference type="EMBL" id="GEQ00285.1"/>
    </source>
</evidence>
<dbReference type="Proteomes" id="UP000321598">
    <property type="component" value="Unassembled WGS sequence"/>
</dbReference>
<feature type="domain" description="Phosphoribulokinase/uridine kinase" evidence="14">
    <location>
        <begin position="78"/>
        <end position="225"/>
    </location>
</feature>
<dbReference type="InterPro" id="IPR027417">
    <property type="entry name" value="P-loop_NTPase"/>
</dbReference>
<gene>
    <name evidence="16" type="primary">coaA</name>
    <name evidence="16" type="ORF">NCTC12413_00303</name>
    <name evidence="15" type="ORF">SAR03_13220</name>
</gene>
<comment type="pathway">
    <text evidence="3 13">Cofactor biosynthesis; coenzyme A biosynthesis; CoA from (R)-pantothenate: step 1/5.</text>
</comment>
<dbReference type="EMBL" id="BKAV01000010">
    <property type="protein sequence ID" value="GEQ00285.1"/>
    <property type="molecule type" value="Genomic_DNA"/>
</dbReference>
<keyword evidence="8 16" id="KW-0808">Transferase</keyword>
<dbReference type="GO" id="GO:0005524">
    <property type="term" value="F:ATP binding"/>
    <property type="evidence" value="ECO:0007669"/>
    <property type="project" value="UniProtKB-KW"/>
</dbReference>
<dbReference type="STRING" id="1212545.SARL_01231"/>
<evidence type="ECO:0000256" key="2">
    <source>
        <dbReference type="ARBA" id="ARBA00004496"/>
    </source>
</evidence>
<keyword evidence="10 16" id="KW-0418">Kinase</keyword>
<evidence type="ECO:0000256" key="10">
    <source>
        <dbReference type="ARBA" id="ARBA00022777"/>
    </source>
</evidence>
<dbReference type="PIRSF" id="PIRSF000545">
    <property type="entry name" value="Pantothenate_kin"/>
    <property type="match status" value="1"/>
</dbReference>
<evidence type="ECO:0000256" key="6">
    <source>
        <dbReference type="ARBA" id="ARBA00015080"/>
    </source>
</evidence>
<keyword evidence="7 13" id="KW-0963">Cytoplasm</keyword>
<dbReference type="PANTHER" id="PTHR10285">
    <property type="entry name" value="URIDINE KINASE"/>
    <property type="match status" value="1"/>
</dbReference>
<dbReference type="GeneID" id="97286650"/>
<evidence type="ECO:0000256" key="3">
    <source>
        <dbReference type="ARBA" id="ARBA00005225"/>
    </source>
</evidence>
<dbReference type="EMBL" id="UGZE01000001">
    <property type="protein sequence ID" value="SUJ08592.1"/>
    <property type="molecule type" value="Genomic_DNA"/>
</dbReference>
<name>A0A2T7BVN1_9STAP</name>
<evidence type="ECO:0000256" key="9">
    <source>
        <dbReference type="ARBA" id="ARBA00022741"/>
    </source>
</evidence>
<reference evidence="16 17" key="1">
    <citation type="submission" date="2018-06" db="EMBL/GenBank/DDBJ databases">
        <authorList>
            <consortium name="Pathogen Informatics"/>
            <person name="Doyle S."/>
        </authorList>
    </citation>
    <scope>NUCLEOTIDE SEQUENCE [LARGE SCALE GENOMIC DNA]</scope>
    <source>
        <strain evidence="16 17">NCTC12413</strain>
    </source>
</reference>
<dbReference type="UniPathway" id="UPA00241">
    <property type="reaction ID" value="UER00352"/>
</dbReference>
<reference evidence="15 18" key="2">
    <citation type="submission" date="2019-07" db="EMBL/GenBank/DDBJ databases">
        <title>Whole genome shotgun sequence of Staphylococcus arlettae NBRC 109765.</title>
        <authorList>
            <person name="Hosoyama A."/>
            <person name="Uohara A."/>
            <person name="Ohji S."/>
            <person name="Ichikawa N."/>
        </authorList>
    </citation>
    <scope>NUCLEOTIDE SEQUENCE [LARGE SCALE GENOMIC DNA]</scope>
    <source>
        <strain evidence="15 18">NBRC 109765</strain>
    </source>
</reference>
<evidence type="ECO:0000313" key="17">
    <source>
        <dbReference type="Proteomes" id="UP000254956"/>
    </source>
</evidence>
<evidence type="ECO:0000313" key="18">
    <source>
        <dbReference type="Proteomes" id="UP000321598"/>
    </source>
</evidence>
<comment type="similarity">
    <text evidence="4 13">Belongs to the prokaryotic pantothenate kinase family.</text>
</comment>